<name>A0A0A6P986_9GAMM</name>
<accession>A0A0A6P986</accession>
<comment type="caution">
    <text evidence="1">The sequence shown here is derived from an EMBL/GenBank/DDBJ whole genome shotgun (WGS) entry which is preliminary data.</text>
</comment>
<proteinExistence type="predicted"/>
<evidence type="ECO:0000313" key="1">
    <source>
        <dbReference type="EMBL" id="KHD07340.2"/>
    </source>
</evidence>
<protein>
    <submittedName>
        <fullName evidence="1">Uncharacterized protein</fullName>
    </submittedName>
</protein>
<reference evidence="1 2" key="1">
    <citation type="journal article" date="2016" name="Front. Microbiol.">
        <title>Single-Cell (Meta-)Genomics of a Dimorphic Candidatus Thiomargarita nelsonii Reveals Genomic Plasticity.</title>
        <authorList>
            <person name="Flood B.E."/>
            <person name="Fliss P."/>
            <person name="Jones D.S."/>
            <person name="Dick G.J."/>
            <person name="Jain S."/>
            <person name="Kaster A.K."/>
            <person name="Winkel M."/>
            <person name="Mussmann M."/>
            <person name="Bailey J."/>
        </authorList>
    </citation>
    <scope>NUCLEOTIDE SEQUENCE [LARGE SCALE GENOMIC DNA]</scope>
    <source>
        <strain evidence="1">Hydrate Ridge</strain>
    </source>
</reference>
<dbReference type="AlphaFoldDB" id="A0A0A6P986"/>
<sequence>MHLKYINGELWAKIFVLLSMDIVIPFYHLMGLNLPNRQEFVQILRDIILESYKKQVDNPNDVSLFVTDSIRKIADKFGEDICLQLLQWGRFIFAENTHAHADLHQWKVILEYCHSNTKLWEDLGWSPMLSHEAQKKFLASKSMAEYDELHKKVYEQPLSDWDLCLYAIRRFDDEDPTATNRPDKWVYHTVFTEQNRIFFVWVLTKLNLEEQTILQKNAFNIVQNVEELKIKEELRHPRFLGKNYEY</sequence>
<keyword evidence="2" id="KW-1185">Reference proteome</keyword>
<gene>
    <name evidence="1" type="ORF">PN36_21245</name>
</gene>
<evidence type="ECO:0000313" key="2">
    <source>
        <dbReference type="Proteomes" id="UP000030428"/>
    </source>
</evidence>
<organism evidence="1 2">
    <name type="scientific">Candidatus Thiomargarita nelsonii</name>
    <dbReference type="NCBI Taxonomy" id="1003181"/>
    <lineage>
        <taxon>Bacteria</taxon>
        <taxon>Pseudomonadati</taxon>
        <taxon>Pseudomonadota</taxon>
        <taxon>Gammaproteobacteria</taxon>
        <taxon>Thiotrichales</taxon>
        <taxon>Thiotrichaceae</taxon>
        <taxon>Thiomargarita</taxon>
    </lineage>
</organism>
<dbReference type="EMBL" id="JSZA02000095">
    <property type="protein sequence ID" value="KHD07340.2"/>
    <property type="molecule type" value="Genomic_DNA"/>
</dbReference>
<dbReference type="Proteomes" id="UP000030428">
    <property type="component" value="Unassembled WGS sequence"/>
</dbReference>